<gene>
    <name evidence="1" type="ORF">GcM3_056042</name>
</gene>
<comment type="caution">
    <text evidence="1">The sequence shown here is derived from an EMBL/GenBank/DDBJ whole genome shotgun (WGS) entry which is preliminary data.</text>
</comment>
<dbReference type="GO" id="GO:0003676">
    <property type="term" value="F:nucleic acid binding"/>
    <property type="evidence" value="ECO:0007669"/>
    <property type="project" value="InterPro"/>
</dbReference>
<dbReference type="SUPFAM" id="SSF57756">
    <property type="entry name" value="Retrovirus zinc finger-like domains"/>
    <property type="match status" value="1"/>
</dbReference>
<evidence type="ECO:0000313" key="2">
    <source>
        <dbReference type="Proteomes" id="UP000283383"/>
    </source>
</evidence>
<dbReference type="InterPro" id="IPR036875">
    <property type="entry name" value="Znf_CCHC_sf"/>
</dbReference>
<dbReference type="Proteomes" id="UP000283383">
    <property type="component" value="Unassembled WGS sequence"/>
</dbReference>
<keyword evidence="2" id="KW-1185">Reference proteome</keyword>
<proteinExistence type="predicted"/>
<name>A0A420IXX1_9PEZI</name>
<dbReference type="GO" id="GO:0008270">
    <property type="term" value="F:zinc ion binding"/>
    <property type="evidence" value="ECO:0007669"/>
    <property type="project" value="InterPro"/>
</dbReference>
<sequence length="187" mass="21610">MKRLNEDDEALIDEYVTTKSFWEYPKKKYSKSSPFTTNENLTAIQTFDFSQYDTVTQAWDKLKQFRRKLGAANPDMKNAYTDQALFLVLTRSLPQEFVSTIDGIDVQVLMTVDEKLQNLEAKELRINSTNEAAHASFRTHIKRRASHYRENSSSSNGTEINPGKCLLCDGKDHWIRRCPDLESARSF</sequence>
<reference evidence="1 2" key="1">
    <citation type="journal article" date="2018" name="BMC Genomics">
        <title>Comparative genome analyses reveal sequence features reflecting distinct modes of host-adaptation between dicot and monocot powdery mildew.</title>
        <authorList>
            <person name="Wu Y."/>
            <person name="Ma X."/>
            <person name="Pan Z."/>
            <person name="Kale S.D."/>
            <person name="Song Y."/>
            <person name="King H."/>
            <person name="Zhang Q."/>
            <person name="Presley C."/>
            <person name="Deng X."/>
            <person name="Wei C.I."/>
            <person name="Xiao S."/>
        </authorList>
    </citation>
    <scope>NUCLEOTIDE SEQUENCE [LARGE SCALE GENOMIC DNA]</scope>
    <source>
        <strain evidence="1">UMSG3</strain>
    </source>
</reference>
<feature type="non-terminal residue" evidence="1">
    <location>
        <position position="187"/>
    </location>
</feature>
<dbReference type="EMBL" id="MCBQ01005613">
    <property type="protein sequence ID" value="RKF79390.1"/>
    <property type="molecule type" value="Genomic_DNA"/>
</dbReference>
<dbReference type="AlphaFoldDB" id="A0A420IXX1"/>
<evidence type="ECO:0000313" key="1">
    <source>
        <dbReference type="EMBL" id="RKF79390.1"/>
    </source>
</evidence>
<accession>A0A420IXX1</accession>
<organism evidence="1 2">
    <name type="scientific">Golovinomyces cichoracearum</name>
    <dbReference type="NCBI Taxonomy" id="62708"/>
    <lineage>
        <taxon>Eukaryota</taxon>
        <taxon>Fungi</taxon>
        <taxon>Dikarya</taxon>
        <taxon>Ascomycota</taxon>
        <taxon>Pezizomycotina</taxon>
        <taxon>Leotiomycetes</taxon>
        <taxon>Erysiphales</taxon>
        <taxon>Erysiphaceae</taxon>
        <taxon>Golovinomyces</taxon>
    </lineage>
</organism>
<protein>
    <submittedName>
        <fullName evidence="1">Uncharacterized protein</fullName>
    </submittedName>
</protein>